<dbReference type="InterPro" id="IPR038726">
    <property type="entry name" value="PDDEXK_AddAB-type"/>
</dbReference>
<evidence type="ECO:0000259" key="2">
    <source>
        <dbReference type="Pfam" id="PF12705"/>
    </source>
</evidence>
<dbReference type="Gene3D" id="3.90.320.10">
    <property type="match status" value="1"/>
</dbReference>
<reference evidence="3" key="1">
    <citation type="submission" date="2021-01" db="EMBL/GenBank/DDBJ databases">
        <authorList>
            <person name="Corre E."/>
            <person name="Pelletier E."/>
            <person name="Niang G."/>
            <person name="Scheremetjew M."/>
            <person name="Finn R."/>
            <person name="Kale V."/>
            <person name="Holt S."/>
            <person name="Cochrane G."/>
            <person name="Meng A."/>
            <person name="Brown T."/>
            <person name="Cohen L."/>
        </authorList>
    </citation>
    <scope>NUCLEOTIDE SEQUENCE</scope>
    <source>
        <strain evidence="3">MM31A-1</strain>
    </source>
</reference>
<organism evidence="3">
    <name type="scientific">Chaetoceros debilis</name>
    <dbReference type="NCBI Taxonomy" id="122233"/>
    <lineage>
        <taxon>Eukaryota</taxon>
        <taxon>Sar</taxon>
        <taxon>Stramenopiles</taxon>
        <taxon>Ochrophyta</taxon>
        <taxon>Bacillariophyta</taxon>
        <taxon>Coscinodiscophyceae</taxon>
        <taxon>Chaetocerotophycidae</taxon>
        <taxon>Chaetocerotales</taxon>
        <taxon>Chaetocerotaceae</taxon>
        <taxon>Chaetoceros</taxon>
    </lineage>
</organism>
<dbReference type="Pfam" id="PF12705">
    <property type="entry name" value="PDDEXK_1"/>
    <property type="match status" value="1"/>
</dbReference>
<feature type="chain" id="PRO_5031454327" description="PD-(D/E)XK endonuclease-like domain-containing protein" evidence="1">
    <location>
        <begin position="27"/>
        <end position="454"/>
    </location>
</feature>
<dbReference type="EMBL" id="HBIO01009235">
    <property type="protein sequence ID" value="CAE0462253.1"/>
    <property type="molecule type" value="Transcribed_RNA"/>
</dbReference>
<keyword evidence="1" id="KW-0732">Signal</keyword>
<protein>
    <recommendedName>
        <fullName evidence="2">PD-(D/E)XK endonuclease-like domain-containing protein</fullName>
    </recommendedName>
</protein>
<accession>A0A7S3Q179</accession>
<gene>
    <name evidence="3" type="ORF">CDEB00056_LOCUS7094</name>
</gene>
<feature type="domain" description="PD-(D/E)XK endonuclease-like" evidence="2">
    <location>
        <begin position="101"/>
        <end position="397"/>
    </location>
</feature>
<name>A0A7S3Q179_9STRA</name>
<dbReference type="AlphaFoldDB" id="A0A7S3Q179"/>
<feature type="signal peptide" evidence="1">
    <location>
        <begin position="1"/>
        <end position="26"/>
    </location>
</feature>
<evidence type="ECO:0000313" key="3">
    <source>
        <dbReference type="EMBL" id="CAE0462253.1"/>
    </source>
</evidence>
<dbReference type="InterPro" id="IPR011604">
    <property type="entry name" value="PDDEXK-like_dom_sf"/>
</dbReference>
<sequence>MVWWLLSSYSITMITFLSTTVSPSSAFHLIGKSWRSRSINTYRRNSNSALFTTSKSKASQKRKTPSLTYADILQMEDGALHPSRFHKGAGDNESIKSPSALSPSAAAEFRACPQSYLFQYLYGIRQPTTLPLARGRLCHSALEQLFDLKPHERTLEHLNNLFRKNWSEERLKDDYKNLFDVDVAVSEESGHSSSTASEFIRDLNKEREWGQEALGLLDNYYELEDPRLVPRTNPIEREMWVQTKLNMDASKGVTGTNSNSSNSNNIDEAKFLIRGIVDRLDFVGIPNTPRSAFVDENINNERSGCIRIVDYKTGKAPDFKYSPETNERIANENMWQLKIYALLLREMIAAGKTKSKGRNLKNVLGTDIRLMRLMYLTNNRGDAQYLDLDLGETEEDRNAILNQVHVDLIEVWQGIQKLVGEGDPLNFEHCDRKFCCCHKIRPKFECGSVHQQQS</sequence>
<evidence type="ECO:0000256" key="1">
    <source>
        <dbReference type="SAM" id="SignalP"/>
    </source>
</evidence>
<proteinExistence type="predicted"/>